<dbReference type="Proteomes" id="UP000028545">
    <property type="component" value="Unassembled WGS sequence"/>
</dbReference>
<dbReference type="GO" id="GO:0016538">
    <property type="term" value="F:cyclin-dependent protein serine/threonine kinase regulator activity"/>
    <property type="evidence" value="ECO:0007669"/>
    <property type="project" value="InterPro"/>
</dbReference>
<dbReference type="SUPFAM" id="SSF47954">
    <property type="entry name" value="Cyclin-like"/>
    <property type="match status" value="2"/>
</dbReference>
<reference evidence="1 2" key="1">
    <citation type="journal article" date="2014" name="Genome Announc.">
        <title>Draft genome sequence of the pathogenic fungus Scedosporium apiospermum.</title>
        <authorList>
            <person name="Vandeputte P."/>
            <person name="Ghamrawi S."/>
            <person name="Rechenmann M."/>
            <person name="Iltis A."/>
            <person name="Giraud S."/>
            <person name="Fleury M."/>
            <person name="Thornton C."/>
            <person name="Delhaes L."/>
            <person name="Meyer W."/>
            <person name="Papon N."/>
            <person name="Bouchara J.P."/>
        </authorList>
    </citation>
    <scope>NUCLEOTIDE SEQUENCE [LARGE SCALE GENOMIC DNA]</scope>
    <source>
        <strain evidence="1 2">IHEM 14462</strain>
    </source>
</reference>
<dbReference type="GeneID" id="27726112"/>
<dbReference type="OrthoDB" id="10264655at2759"/>
<evidence type="ECO:0000313" key="2">
    <source>
        <dbReference type="Proteomes" id="UP000028545"/>
    </source>
</evidence>
<dbReference type="InterPro" id="IPR036915">
    <property type="entry name" value="Cyclin-like_sf"/>
</dbReference>
<dbReference type="AlphaFoldDB" id="A0A084G0Z8"/>
<dbReference type="RefSeq" id="XP_016640809.1">
    <property type="nucleotide sequence ID" value="XM_016788982.1"/>
</dbReference>
<dbReference type="EMBL" id="JOWA01000110">
    <property type="protein sequence ID" value="KEZ41010.1"/>
    <property type="molecule type" value="Genomic_DNA"/>
</dbReference>
<protein>
    <recommendedName>
        <fullName evidence="3">Cyclin domain-containing protein</fullName>
    </recommendedName>
</protein>
<dbReference type="KEGG" id="sapo:SAPIO_CDS7040"/>
<dbReference type="GO" id="GO:0006357">
    <property type="term" value="P:regulation of transcription by RNA polymerase II"/>
    <property type="evidence" value="ECO:0007669"/>
    <property type="project" value="InterPro"/>
</dbReference>
<dbReference type="VEuPathDB" id="FungiDB:SAPIO_CDS7040"/>
<name>A0A084G0Z8_PSEDA</name>
<comment type="caution">
    <text evidence="1">The sequence shown here is derived from an EMBL/GenBank/DDBJ whole genome shotgun (WGS) entry which is preliminary data.</text>
</comment>
<accession>A0A084G0Z8</accession>
<proteinExistence type="predicted"/>
<sequence length="293" mass="31975">MSSLLSNPLASAEQLSNRASNSQFPSDALDAVFVAVQCLTQAAGLLLDIPQSTTAQANVVLARYWVSEPPETLEFSDISAAALFVISKDGPHPRSPRDICNVYTYLLSPVSPLFHTQPSSTPNTPPPPNPETYIASESTYATFHTRLIQAESRILTTLGYDISVSLPHPLAITYLQALDFAGHPRDPGPITARVLAYLNTALLSPQMLYLTHQPGELATAAIFLASRDLGAKMPPEPWWELFDVDREQLGFLAVSLISVETIVRRQREEFPFLSRGMVTRNMLAEALSAATPS</sequence>
<dbReference type="PANTHER" id="PTHR10026">
    <property type="entry name" value="CYCLIN"/>
    <property type="match status" value="1"/>
</dbReference>
<organism evidence="1 2">
    <name type="scientific">Pseudallescheria apiosperma</name>
    <name type="common">Scedosporium apiospermum</name>
    <dbReference type="NCBI Taxonomy" id="563466"/>
    <lineage>
        <taxon>Eukaryota</taxon>
        <taxon>Fungi</taxon>
        <taxon>Dikarya</taxon>
        <taxon>Ascomycota</taxon>
        <taxon>Pezizomycotina</taxon>
        <taxon>Sordariomycetes</taxon>
        <taxon>Hypocreomycetidae</taxon>
        <taxon>Microascales</taxon>
        <taxon>Microascaceae</taxon>
        <taxon>Scedosporium</taxon>
    </lineage>
</organism>
<evidence type="ECO:0000313" key="1">
    <source>
        <dbReference type="EMBL" id="KEZ41010.1"/>
    </source>
</evidence>
<dbReference type="InterPro" id="IPR043198">
    <property type="entry name" value="Cyclin/Ssn8"/>
</dbReference>
<evidence type="ECO:0008006" key="3">
    <source>
        <dbReference type="Google" id="ProtNLM"/>
    </source>
</evidence>
<dbReference type="OMA" id="WEDVWSV"/>
<dbReference type="Gene3D" id="1.10.472.10">
    <property type="entry name" value="Cyclin-like"/>
    <property type="match status" value="2"/>
</dbReference>
<dbReference type="HOGENOM" id="CLU_022000_5_0_1"/>
<keyword evidence="2" id="KW-1185">Reference proteome</keyword>
<gene>
    <name evidence="1" type="ORF">SAPIO_CDS7040</name>
</gene>